<dbReference type="Proteomes" id="UP000024842">
    <property type="component" value="Unassembled WGS sequence"/>
</dbReference>
<dbReference type="SUPFAM" id="SSF52540">
    <property type="entry name" value="P-loop containing nucleoside triphosphate hydrolases"/>
    <property type="match status" value="1"/>
</dbReference>
<accession>A0A023DXM5</accession>
<keyword evidence="3" id="KW-1185">Reference proteome</keyword>
<dbReference type="STRING" id="1427503.HE1_00506"/>
<sequence length="135" mass="15070">MIVSIKKIFLPRKNNLIVEGAGGILVSLNKKHLMADLIKHLDIPVILVSLTKLGCINHTLLSLEALRARNIPVLGVVMNGTKNIENSRAIEYYGRVPVLAEFPYSCQISTALLKNLELSEKLRKTLNVNYRIPVK</sequence>
<evidence type="ECO:0000313" key="2">
    <source>
        <dbReference type="EMBL" id="GAJ46181.1"/>
    </source>
</evidence>
<proteinExistence type="predicted"/>
<dbReference type="CDD" id="cd03109">
    <property type="entry name" value="DTBS"/>
    <property type="match status" value="1"/>
</dbReference>
<reference evidence="2 3" key="1">
    <citation type="journal article" date="2014" name="FEMS Microbiol. Lett.">
        <title>Draft genome sequences of three Holospora species (Holospora obtusa, Holospora undulata, and Holospora elegans), endonuclear symbiotic bacteria of the ciliate Paramecium caudatum.</title>
        <authorList>
            <person name="Dohra H."/>
            <person name="Tanaka K."/>
            <person name="Suzuki T."/>
            <person name="Fujishima M."/>
            <person name="Suzuki H."/>
        </authorList>
    </citation>
    <scope>NUCLEOTIDE SEQUENCE [LARGE SCALE GENOMIC DNA]</scope>
    <source>
        <strain evidence="2 3">E1</strain>
    </source>
</reference>
<dbReference type="PANTHER" id="PTHR43210:SF5">
    <property type="entry name" value="DETHIOBIOTIN SYNTHETASE"/>
    <property type="match status" value="1"/>
</dbReference>
<evidence type="ECO:0000313" key="3">
    <source>
        <dbReference type="Proteomes" id="UP000024842"/>
    </source>
</evidence>
<protein>
    <submittedName>
        <fullName evidence="2">ATP-dependent dethiobiotin synthetase BioD</fullName>
    </submittedName>
</protein>
<dbReference type="GO" id="GO:0009102">
    <property type="term" value="P:biotin biosynthetic process"/>
    <property type="evidence" value="ECO:0007669"/>
    <property type="project" value="UniProtKB-UniPathway"/>
</dbReference>
<comment type="caution">
    <text evidence="2">The sequence shown here is derived from an EMBL/GenBank/DDBJ whole genome shotgun (WGS) entry which is preliminary data.</text>
</comment>
<gene>
    <name evidence="2" type="ORF">HE1_00506</name>
</gene>
<evidence type="ECO:0000256" key="1">
    <source>
        <dbReference type="ARBA" id="ARBA00022756"/>
    </source>
</evidence>
<keyword evidence="1" id="KW-0093">Biotin biosynthesis</keyword>
<dbReference type="EMBL" id="BAUP01000068">
    <property type="protein sequence ID" value="GAJ46181.1"/>
    <property type="molecule type" value="Genomic_DNA"/>
</dbReference>
<dbReference type="Gene3D" id="3.40.50.300">
    <property type="entry name" value="P-loop containing nucleotide triphosphate hydrolases"/>
    <property type="match status" value="1"/>
</dbReference>
<organism evidence="2 3">
    <name type="scientific">Holospora elegans E1</name>
    <dbReference type="NCBI Taxonomy" id="1427503"/>
    <lineage>
        <taxon>Bacteria</taxon>
        <taxon>Pseudomonadati</taxon>
        <taxon>Pseudomonadota</taxon>
        <taxon>Alphaproteobacteria</taxon>
        <taxon>Holosporales</taxon>
        <taxon>Holosporaceae</taxon>
        <taxon>Holospora</taxon>
    </lineage>
</organism>
<dbReference type="InterPro" id="IPR027417">
    <property type="entry name" value="P-loop_NTPase"/>
</dbReference>
<name>A0A023DXM5_9PROT</name>
<dbReference type="AlphaFoldDB" id="A0A023DXM5"/>
<dbReference type="GO" id="GO:0005829">
    <property type="term" value="C:cytosol"/>
    <property type="evidence" value="ECO:0007669"/>
    <property type="project" value="TreeGrafter"/>
</dbReference>
<dbReference type="InterPro" id="IPR004472">
    <property type="entry name" value="DTB_synth_BioD"/>
</dbReference>
<dbReference type="UniPathway" id="UPA00078"/>
<dbReference type="Pfam" id="PF13500">
    <property type="entry name" value="AAA_26"/>
    <property type="match status" value="1"/>
</dbReference>
<dbReference type="PANTHER" id="PTHR43210">
    <property type="entry name" value="DETHIOBIOTIN SYNTHETASE"/>
    <property type="match status" value="1"/>
</dbReference>
<dbReference type="GO" id="GO:0000287">
    <property type="term" value="F:magnesium ion binding"/>
    <property type="evidence" value="ECO:0007669"/>
    <property type="project" value="InterPro"/>
</dbReference>
<dbReference type="GO" id="GO:0005524">
    <property type="term" value="F:ATP binding"/>
    <property type="evidence" value="ECO:0007669"/>
    <property type="project" value="InterPro"/>
</dbReference>
<dbReference type="GO" id="GO:0004141">
    <property type="term" value="F:dethiobiotin synthase activity"/>
    <property type="evidence" value="ECO:0007669"/>
    <property type="project" value="InterPro"/>
</dbReference>